<protein>
    <submittedName>
        <fullName evidence="1">MSMEG_0570 family protein</fullName>
    </submittedName>
</protein>
<name>A0A239HMM9_9ACTN</name>
<dbReference type="RefSeq" id="WP_089208597.1">
    <property type="nucleotide sequence ID" value="NZ_FZOD01000017.1"/>
</dbReference>
<dbReference type="EMBL" id="FZOD01000017">
    <property type="protein sequence ID" value="SNS82600.1"/>
    <property type="molecule type" value="Genomic_DNA"/>
</dbReference>
<dbReference type="OrthoDB" id="195104at2"/>
<dbReference type="Proteomes" id="UP000198282">
    <property type="component" value="Unassembled WGS sequence"/>
</dbReference>
<dbReference type="InterPro" id="IPR023846">
    <property type="entry name" value="CHP04042_MSMEG0570"/>
</dbReference>
<evidence type="ECO:0000313" key="1">
    <source>
        <dbReference type="EMBL" id="SNS82600.1"/>
    </source>
</evidence>
<evidence type="ECO:0000313" key="2">
    <source>
        <dbReference type="Proteomes" id="UP000198282"/>
    </source>
</evidence>
<reference evidence="1 2" key="1">
    <citation type="submission" date="2017-06" db="EMBL/GenBank/DDBJ databases">
        <authorList>
            <person name="Kim H.J."/>
            <person name="Triplett B.A."/>
        </authorList>
    </citation>
    <scope>NUCLEOTIDE SEQUENCE [LARGE SCALE GENOMIC DNA]</scope>
    <source>
        <strain evidence="1 2">CGMCC 4.2132</strain>
    </source>
</reference>
<proteinExistence type="predicted"/>
<organism evidence="1 2">
    <name type="scientific">Streptosporangium subroseum</name>
    <dbReference type="NCBI Taxonomy" id="106412"/>
    <lineage>
        <taxon>Bacteria</taxon>
        <taxon>Bacillati</taxon>
        <taxon>Actinomycetota</taxon>
        <taxon>Actinomycetes</taxon>
        <taxon>Streptosporangiales</taxon>
        <taxon>Streptosporangiaceae</taxon>
        <taxon>Streptosporangium</taxon>
    </lineage>
</organism>
<dbReference type="AlphaFoldDB" id="A0A239HMM9"/>
<dbReference type="NCBIfam" id="TIGR04042">
    <property type="entry name" value="MSMEG_0570_fam"/>
    <property type="match status" value="1"/>
</dbReference>
<accession>A0A239HMM9</accession>
<gene>
    <name evidence="1" type="ORF">SAMN05216276_101743</name>
</gene>
<keyword evidence="2" id="KW-1185">Reference proteome</keyword>
<sequence length="105" mass="11424">MPEMYFRVRWPDGAIQRYYSPSTVIEDFLSSGTAYPLAHFVDRSRQALGIASERVRAKYGFACTRAAGQLAEIESTAASYLSVPGAMATVEALLPADAFPDGGER</sequence>